<evidence type="ECO:0000256" key="1">
    <source>
        <dbReference type="SAM" id="SignalP"/>
    </source>
</evidence>
<dbReference type="Proteomes" id="UP000887565">
    <property type="component" value="Unplaced"/>
</dbReference>
<protein>
    <submittedName>
        <fullName evidence="3">Secreted protein</fullName>
    </submittedName>
</protein>
<accession>A0A915K6I6</accession>
<proteinExistence type="predicted"/>
<evidence type="ECO:0000313" key="2">
    <source>
        <dbReference type="Proteomes" id="UP000887565"/>
    </source>
</evidence>
<name>A0A915K6I6_ROMCU</name>
<evidence type="ECO:0000313" key="3">
    <source>
        <dbReference type="WBParaSite" id="nRc.2.0.1.t33938-RA"/>
    </source>
</evidence>
<dbReference type="AlphaFoldDB" id="A0A915K6I6"/>
<keyword evidence="2" id="KW-1185">Reference proteome</keyword>
<feature type="chain" id="PRO_5037334120" evidence="1">
    <location>
        <begin position="22"/>
        <end position="122"/>
    </location>
</feature>
<sequence>MKEVFAVLFSLLFCRINFVTGLEVASQGWDTLPGGSPASLIPPGNNQIVPRYFQDGKWPAYAWDAPANYHNYGKLYSDSWLFPYNVPTWYNQPDADLFKGTAGYLQPPFYGNSANYQPQLGI</sequence>
<organism evidence="2 3">
    <name type="scientific">Romanomermis culicivorax</name>
    <name type="common">Nematode worm</name>
    <dbReference type="NCBI Taxonomy" id="13658"/>
    <lineage>
        <taxon>Eukaryota</taxon>
        <taxon>Metazoa</taxon>
        <taxon>Ecdysozoa</taxon>
        <taxon>Nematoda</taxon>
        <taxon>Enoplea</taxon>
        <taxon>Dorylaimia</taxon>
        <taxon>Mermithida</taxon>
        <taxon>Mermithoidea</taxon>
        <taxon>Mermithidae</taxon>
        <taxon>Romanomermis</taxon>
    </lineage>
</organism>
<reference evidence="3" key="1">
    <citation type="submission" date="2022-11" db="UniProtKB">
        <authorList>
            <consortium name="WormBaseParasite"/>
        </authorList>
    </citation>
    <scope>IDENTIFICATION</scope>
</reference>
<feature type="signal peptide" evidence="1">
    <location>
        <begin position="1"/>
        <end position="21"/>
    </location>
</feature>
<keyword evidence="1" id="KW-0732">Signal</keyword>
<dbReference type="WBParaSite" id="nRc.2.0.1.t33938-RA">
    <property type="protein sequence ID" value="nRc.2.0.1.t33938-RA"/>
    <property type="gene ID" value="nRc.2.0.1.g33938"/>
</dbReference>